<evidence type="ECO:0000313" key="2">
    <source>
        <dbReference type="EMBL" id="ASS37610.1"/>
    </source>
</evidence>
<evidence type="ECO:0000313" key="3">
    <source>
        <dbReference type="Proteomes" id="UP000214689"/>
    </source>
</evidence>
<protein>
    <submittedName>
        <fullName evidence="2">Uncharacterized protein</fullName>
    </submittedName>
</protein>
<gene>
    <name evidence="2" type="ORF">AXF17_03495</name>
</gene>
<keyword evidence="3" id="KW-1185">Reference proteome</keyword>
<reference evidence="3" key="1">
    <citation type="submission" date="2016-05" db="EMBL/GenBank/DDBJ databases">
        <authorList>
            <person name="Holder M.E."/>
            <person name="Ajami N.J."/>
            <person name="Petrosino J.F."/>
        </authorList>
    </citation>
    <scope>NUCLEOTIDE SEQUENCE [LARGE SCALE GENOMIC DNA]</scope>
    <source>
        <strain evidence="3">ATCC 700696</strain>
    </source>
</reference>
<feature type="transmembrane region" description="Helical" evidence="1">
    <location>
        <begin position="67"/>
        <end position="86"/>
    </location>
</feature>
<organism evidence="2 3">
    <name type="scientific">Mogibacterium pumilum</name>
    <dbReference type="NCBI Taxonomy" id="86332"/>
    <lineage>
        <taxon>Bacteria</taxon>
        <taxon>Bacillati</taxon>
        <taxon>Bacillota</taxon>
        <taxon>Clostridia</taxon>
        <taxon>Peptostreptococcales</taxon>
        <taxon>Anaerovoracaceae</taxon>
        <taxon>Mogibacterium</taxon>
    </lineage>
</organism>
<feature type="transmembrane region" description="Helical" evidence="1">
    <location>
        <begin position="30"/>
        <end position="52"/>
    </location>
</feature>
<keyword evidence="1" id="KW-0472">Membrane</keyword>
<sequence length="146" mass="16840">MVNKMKKKIYSKDQLIAFLGYSPRWETKDCWIWTLLTPIPFGILLITIPLAVTEGDNGYKLNILSKWIYVITVSCAVLGSVILYIIATRRLKEHRRRARIGYERDVYIVLLIWAIPTLLAFVQGTNPELKVGDYIIKVIILSIVFI</sequence>
<name>A0A223ARL2_9FIRM</name>
<keyword evidence="1" id="KW-1133">Transmembrane helix</keyword>
<dbReference type="AlphaFoldDB" id="A0A223ARL2"/>
<accession>A0A223ARL2</accession>
<keyword evidence="1" id="KW-0812">Transmembrane</keyword>
<evidence type="ECO:0000256" key="1">
    <source>
        <dbReference type="SAM" id="Phobius"/>
    </source>
</evidence>
<feature type="transmembrane region" description="Helical" evidence="1">
    <location>
        <begin position="106"/>
        <end position="124"/>
    </location>
</feature>
<dbReference type="Proteomes" id="UP000214689">
    <property type="component" value="Chromosome"/>
</dbReference>
<dbReference type="EMBL" id="CP016199">
    <property type="protein sequence ID" value="ASS37610.1"/>
    <property type="molecule type" value="Genomic_DNA"/>
</dbReference>
<proteinExistence type="predicted"/>